<accession>K0IWP7</accession>
<evidence type="ECO:0000313" key="1">
    <source>
        <dbReference type="EMBL" id="BAM46915.1"/>
    </source>
</evidence>
<dbReference type="OrthoDB" id="2988956at2"/>
<dbReference type="eggNOG" id="ENOG5032TNK">
    <property type="taxonomic scope" value="Bacteria"/>
</dbReference>
<proteinExistence type="predicted"/>
<dbReference type="HOGENOM" id="CLU_133817_0_0_9"/>
<dbReference type="RefSeq" id="WP_015009520.1">
    <property type="nucleotide sequence ID" value="NC_018704.1"/>
</dbReference>
<reference evidence="1 2" key="1">
    <citation type="submission" date="2011-01" db="EMBL/GenBank/DDBJ databases">
        <title>Whole genome sequence of Amphibacillus xylinus NBRC 15112.</title>
        <authorList>
            <person name="Nakazawa H."/>
            <person name="Katano Y."/>
            <person name="Nakamura S."/>
            <person name="Sasagawa M."/>
            <person name="Fukada J."/>
            <person name="Arai T."/>
            <person name="Sasakura N."/>
            <person name="Mochizuki D."/>
            <person name="Hosoyama A."/>
            <person name="Harada K."/>
            <person name="Horikawa H."/>
            <person name="Kato Y."/>
            <person name="Harada T."/>
            <person name="Sasaki K."/>
            <person name="Sekiguchi M."/>
            <person name="Hodoyama M."/>
            <person name="Nishiko R."/>
            <person name="Narita H."/>
            <person name="Hanamaki A."/>
            <person name="Hata C."/>
            <person name="Konno Y."/>
            <person name="Niimura Y."/>
            <person name="Yamazaki S."/>
            <person name="Fujita N."/>
        </authorList>
    </citation>
    <scope>NUCLEOTIDE SEQUENCE [LARGE SCALE GENOMIC DNA]</scope>
    <source>
        <strain evidence="2">ATCC 51415 / DSM 6626 / JCM 7361 / LMG 17667 / NBRC 15112 / Ep01</strain>
    </source>
</reference>
<sequence length="126" mass="15181">MRYLTEDEYNLASRFLFLSMAITVIQRDIAVIEKGTALKIKEPYLVLLKKMENEAMLERQQLRKYMYDQKLKVVPLERNDTFTAYLFFCHNREEQRSYFNPAIRKKVEHILEELMLKSYENESISS</sequence>
<keyword evidence="2" id="KW-1185">Reference proteome</keyword>
<name>K0IWP7_AMPXN</name>
<dbReference type="EMBL" id="AP012050">
    <property type="protein sequence ID" value="BAM46915.1"/>
    <property type="molecule type" value="Genomic_DNA"/>
</dbReference>
<dbReference type="STRING" id="698758.AXY_07830"/>
<dbReference type="KEGG" id="axl:AXY_07830"/>
<dbReference type="Pfam" id="PF26325">
    <property type="entry name" value="YhjD"/>
    <property type="match status" value="1"/>
</dbReference>
<dbReference type="InterPro" id="IPR058600">
    <property type="entry name" value="YhjD-like"/>
</dbReference>
<organism evidence="1 2">
    <name type="scientific">Amphibacillus xylanus (strain ATCC 51415 / DSM 6626 / JCM 7361 / LMG 17667 / NBRC 15112 / Ep01)</name>
    <dbReference type="NCBI Taxonomy" id="698758"/>
    <lineage>
        <taxon>Bacteria</taxon>
        <taxon>Bacillati</taxon>
        <taxon>Bacillota</taxon>
        <taxon>Bacilli</taxon>
        <taxon>Bacillales</taxon>
        <taxon>Bacillaceae</taxon>
        <taxon>Amphibacillus</taxon>
    </lineage>
</organism>
<protein>
    <submittedName>
        <fullName evidence="1">Uncharacterized protein</fullName>
    </submittedName>
</protein>
<gene>
    <name evidence="1" type="ordered locus">AXY_07830</name>
</gene>
<dbReference type="AlphaFoldDB" id="K0IWP7"/>
<evidence type="ECO:0000313" key="2">
    <source>
        <dbReference type="Proteomes" id="UP000006294"/>
    </source>
</evidence>
<dbReference type="Proteomes" id="UP000006294">
    <property type="component" value="Chromosome"/>
</dbReference>